<sequence length="169" mass="17950">MALIIPVNEKEPQIGENCWLAPNATLVGDVQMGNNCTVWFNAVLRGDVHFIKIGDETNIQDGAVIHCTYQKFPTIIGNKVSIAHNAVVHGCTIHDRVLIGMGAIVMDGAVVNSGAVIAAGAVVLAGTIVEANSIYAGMPAKKVKDTGEAMQGVIDRTAKNYPMYAGWFK</sequence>
<dbReference type="InterPro" id="IPR047324">
    <property type="entry name" value="LbH_gamma_CA-like"/>
</dbReference>
<dbReference type="Proteomes" id="UP000588604">
    <property type="component" value="Unassembled WGS sequence"/>
</dbReference>
<dbReference type="PANTHER" id="PTHR13061">
    <property type="entry name" value="DYNACTIN SUBUNIT P25"/>
    <property type="match status" value="1"/>
</dbReference>
<reference evidence="1 2" key="1">
    <citation type="submission" date="2020-08" db="EMBL/GenBank/DDBJ databases">
        <title>Genomic Encyclopedia of Type Strains, Phase IV (KMG-IV): sequencing the most valuable type-strain genomes for metagenomic binning, comparative biology and taxonomic classification.</title>
        <authorList>
            <person name="Goeker M."/>
        </authorList>
    </citation>
    <scope>NUCLEOTIDE SEQUENCE [LARGE SCALE GENOMIC DNA]</scope>
    <source>
        <strain evidence="1 2">DSM 102044</strain>
    </source>
</reference>
<keyword evidence="1" id="KW-0808">Transferase</keyword>
<dbReference type="AlphaFoldDB" id="A0A841MTH7"/>
<name>A0A841MTH7_9BACT</name>
<dbReference type="RefSeq" id="WP_184493505.1">
    <property type="nucleotide sequence ID" value="NZ_JACIJO010000001.1"/>
</dbReference>
<dbReference type="InterPro" id="IPR050484">
    <property type="entry name" value="Transf_Hexapept/Carb_Anhydrase"/>
</dbReference>
<organism evidence="1 2">
    <name type="scientific">Algoriphagus iocasae</name>
    <dbReference type="NCBI Taxonomy" id="1836499"/>
    <lineage>
        <taxon>Bacteria</taxon>
        <taxon>Pseudomonadati</taxon>
        <taxon>Bacteroidota</taxon>
        <taxon>Cytophagia</taxon>
        <taxon>Cytophagales</taxon>
        <taxon>Cyclobacteriaceae</taxon>
        <taxon>Algoriphagus</taxon>
    </lineage>
</organism>
<accession>A0A841MTH7</accession>
<dbReference type="PANTHER" id="PTHR13061:SF29">
    <property type="entry name" value="GAMMA CARBONIC ANHYDRASE-LIKE 1, MITOCHONDRIAL-RELATED"/>
    <property type="match status" value="1"/>
</dbReference>
<dbReference type="EMBL" id="JACIJO010000001">
    <property type="protein sequence ID" value="MBB6325311.1"/>
    <property type="molecule type" value="Genomic_DNA"/>
</dbReference>
<evidence type="ECO:0000313" key="1">
    <source>
        <dbReference type="EMBL" id="MBB6325311.1"/>
    </source>
</evidence>
<dbReference type="GO" id="GO:0016740">
    <property type="term" value="F:transferase activity"/>
    <property type="evidence" value="ECO:0007669"/>
    <property type="project" value="UniProtKB-KW"/>
</dbReference>
<dbReference type="Pfam" id="PF00132">
    <property type="entry name" value="Hexapep"/>
    <property type="match status" value="2"/>
</dbReference>
<proteinExistence type="predicted"/>
<dbReference type="Gene3D" id="2.160.10.10">
    <property type="entry name" value="Hexapeptide repeat proteins"/>
    <property type="match status" value="1"/>
</dbReference>
<comment type="caution">
    <text evidence="1">The sequence shown here is derived from an EMBL/GenBank/DDBJ whole genome shotgun (WGS) entry which is preliminary data.</text>
</comment>
<gene>
    <name evidence="1" type="ORF">FHS59_000926</name>
</gene>
<dbReference type="SUPFAM" id="SSF51161">
    <property type="entry name" value="Trimeric LpxA-like enzymes"/>
    <property type="match status" value="1"/>
</dbReference>
<evidence type="ECO:0000313" key="2">
    <source>
        <dbReference type="Proteomes" id="UP000588604"/>
    </source>
</evidence>
<protein>
    <submittedName>
        <fullName evidence="1">Carbonic anhydrase/acetyltransferase-like protein (Isoleucine patch superfamily)</fullName>
    </submittedName>
</protein>
<keyword evidence="2" id="KW-1185">Reference proteome</keyword>
<dbReference type="CDD" id="cd04645">
    <property type="entry name" value="LbH_gamma_CA_like"/>
    <property type="match status" value="1"/>
</dbReference>
<dbReference type="InterPro" id="IPR001451">
    <property type="entry name" value="Hexapep"/>
</dbReference>
<dbReference type="InterPro" id="IPR011004">
    <property type="entry name" value="Trimer_LpxA-like_sf"/>
</dbReference>